<keyword evidence="2" id="KW-1185">Reference proteome</keyword>
<reference evidence="1 2" key="1">
    <citation type="submission" date="2023-10" db="EMBL/GenBank/DDBJ databases">
        <title>Rubellicoccus peritrichatus gen. nov., sp. nov., isolated from an algae of coral reef tank.</title>
        <authorList>
            <person name="Luo J."/>
        </authorList>
    </citation>
    <scope>NUCLEOTIDE SEQUENCE [LARGE SCALE GENOMIC DNA]</scope>
    <source>
        <strain evidence="1 2">CR14</strain>
    </source>
</reference>
<dbReference type="AlphaFoldDB" id="A0AAQ3L5A7"/>
<organism evidence="1 2">
    <name type="scientific">Rubellicoccus peritrichatus</name>
    <dbReference type="NCBI Taxonomy" id="3080537"/>
    <lineage>
        <taxon>Bacteria</taxon>
        <taxon>Pseudomonadati</taxon>
        <taxon>Verrucomicrobiota</taxon>
        <taxon>Opitutia</taxon>
        <taxon>Puniceicoccales</taxon>
        <taxon>Cerasicoccaceae</taxon>
        <taxon>Rubellicoccus</taxon>
    </lineage>
</organism>
<dbReference type="RefSeq" id="WP_317831652.1">
    <property type="nucleotide sequence ID" value="NZ_CP136920.1"/>
</dbReference>
<evidence type="ECO:0008006" key="3">
    <source>
        <dbReference type="Google" id="ProtNLM"/>
    </source>
</evidence>
<accession>A0AAQ3L5A7</accession>
<dbReference type="EMBL" id="CP136920">
    <property type="protein sequence ID" value="WOO39674.1"/>
    <property type="molecule type" value="Genomic_DNA"/>
</dbReference>
<proteinExistence type="predicted"/>
<dbReference type="KEGG" id="puo:RZN69_13710"/>
<evidence type="ECO:0000313" key="1">
    <source>
        <dbReference type="EMBL" id="WOO39674.1"/>
    </source>
</evidence>
<protein>
    <recommendedName>
        <fullName evidence="3">DUF4375 domain-containing protein</fullName>
    </recommendedName>
</protein>
<sequence length="215" mass="24525">MKIHILIILFVIVFGRLGAESESVMLSPVLTEYLAENPKMNAVASKILREGIGDWPVEVFYFYSNDESRARAFHTVARERKIFIFIRENQSAYDQFLCLLYEALNATSQPKFQKVVAEASKGNISAEAFAESIMQIEHGTTMRVQDILRKLSPSESDKEDSYLHNRIINCPADYEASREYTKRVSPNRDLKKEYIEKYHRAFGGKNEPSSGADGN</sequence>
<evidence type="ECO:0000313" key="2">
    <source>
        <dbReference type="Proteomes" id="UP001304300"/>
    </source>
</evidence>
<name>A0AAQ3L5A7_9BACT</name>
<gene>
    <name evidence="1" type="ORF">RZN69_13710</name>
</gene>
<dbReference type="Proteomes" id="UP001304300">
    <property type="component" value="Chromosome"/>
</dbReference>